<name>A0ACC2BVZ7_DIPCM</name>
<reference evidence="2" key="1">
    <citation type="journal article" date="2024" name="Proc. Natl. Acad. Sci. U.S.A.">
        <title>Extraordinary preservation of gene collinearity over three hundred million years revealed in homosporous lycophytes.</title>
        <authorList>
            <person name="Li C."/>
            <person name="Wickell D."/>
            <person name="Kuo L.Y."/>
            <person name="Chen X."/>
            <person name="Nie B."/>
            <person name="Liao X."/>
            <person name="Peng D."/>
            <person name="Ji J."/>
            <person name="Jenkins J."/>
            <person name="Williams M."/>
            <person name="Shu S."/>
            <person name="Plott C."/>
            <person name="Barry K."/>
            <person name="Rajasekar S."/>
            <person name="Grimwood J."/>
            <person name="Han X."/>
            <person name="Sun S."/>
            <person name="Hou Z."/>
            <person name="He W."/>
            <person name="Dai G."/>
            <person name="Sun C."/>
            <person name="Schmutz J."/>
            <person name="Leebens-Mack J.H."/>
            <person name="Li F.W."/>
            <person name="Wang L."/>
        </authorList>
    </citation>
    <scope>NUCLEOTIDE SEQUENCE [LARGE SCALE GENOMIC DNA]</scope>
    <source>
        <strain evidence="2">cv. PW_Plant_1</strain>
    </source>
</reference>
<protein>
    <submittedName>
        <fullName evidence="1">Uncharacterized protein</fullName>
    </submittedName>
</protein>
<dbReference type="EMBL" id="CM055104">
    <property type="protein sequence ID" value="KAJ7533967.1"/>
    <property type="molecule type" value="Genomic_DNA"/>
</dbReference>
<proteinExistence type="predicted"/>
<gene>
    <name evidence="1" type="ORF">O6H91_13G073400</name>
</gene>
<evidence type="ECO:0000313" key="1">
    <source>
        <dbReference type="EMBL" id="KAJ7533967.1"/>
    </source>
</evidence>
<dbReference type="Proteomes" id="UP001162992">
    <property type="component" value="Chromosome 13"/>
</dbReference>
<keyword evidence="2" id="KW-1185">Reference proteome</keyword>
<organism evidence="1 2">
    <name type="scientific">Diphasiastrum complanatum</name>
    <name type="common">Issler's clubmoss</name>
    <name type="synonym">Lycopodium complanatum</name>
    <dbReference type="NCBI Taxonomy" id="34168"/>
    <lineage>
        <taxon>Eukaryota</taxon>
        <taxon>Viridiplantae</taxon>
        <taxon>Streptophyta</taxon>
        <taxon>Embryophyta</taxon>
        <taxon>Tracheophyta</taxon>
        <taxon>Lycopodiopsida</taxon>
        <taxon>Lycopodiales</taxon>
        <taxon>Lycopodiaceae</taxon>
        <taxon>Lycopodioideae</taxon>
        <taxon>Diphasiastrum</taxon>
    </lineage>
</organism>
<evidence type="ECO:0000313" key="2">
    <source>
        <dbReference type="Proteomes" id="UP001162992"/>
    </source>
</evidence>
<accession>A0ACC2BVZ7</accession>
<comment type="caution">
    <text evidence="1">The sequence shown here is derived from an EMBL/GenBank/DDBJ whole genome shotgun (WGS) entry which is preliminary data.</text>
</comment>
<sequence>MFGTGFKAAKCKTVLRLAIARIKLLRNKRDIQLKQMRRDIAQLLQTGQEPSARIRAEHVIREQNIGDAYDIIELFCEVVVVRLPILEAQKVCPLDLKEAVSSLIYVAPRAADLPELLQLRSLFASKYGKEYIAAASELRPECGVNRLIISKLSLMTPSGESKLNLLKEIAADHKLEWDPVDTLAELLKKPEDLLDGPKCFTGATNMPSYAEDVEDDNKIFLPKTSSTHSVLQGKQQQMRSRSVLGATTSVENESDRVKQFVPSVLHKHEKFSTTSYSSTPMSQQISSPSKSICISQRQPGSEDLVEMTCSSFAGVSSREAATYRDFASAVHAAAESAEHAAAAARTAASLAHVSLRRNLQ</sequence>